<dbReference type="Pfam" id="PF13424">
    <property type="entry name" value="TPR_12"/>
    <property type="match status" value="2"/>
</dbReference>
<name>A0AAD1SUF2_PELCU</name>
<dbReference type="AlphaFoldDB" id="A0AAD1SUF2"/>
<keyword evidence="4" id="KW-1003">Cell membrane</keyword>
<dbReference type="GO" id="GO:0005886">
    <property type="term" value="C:plasma membrane"/>
    <property type="evidence" value="ECO:0007669"/>
    <property type="project" value="UniProtKB-SubCell"/>
</dbReference>
<gene>
    <name evidence="12" type="ORF">PECUL_23A048458</name>
</gene>
<keyword evidence="9" id="KW-0472">Membrane</keyword>
<organism evidence="12 13">
    <name type="scientific">Pelobates cultripes</name>
    <name type="common">Western spadefoot toad</name>
    <dbReference type="NCBI Taxonomy" id="61616"/>
    <lineage>
        <taxon>Eukaryota</taxon>
        <taxon>Metazoa</taxon>
        <taxon>Chordata</taxon>
        <taxon>Craniata</taxon>
        <taxon>Vertebrata</taxon>
        <taxon>Euteleostomi</taxon>
        <taxon>Amphibia</taxon>
        <taxon>Batrachia</taxon>
        <taxon>Anura</taxon>
        <taxon>Pelobatoidea</taxon>
        <taxon>Pelobatidae</taxon>
        <taxon>Pelobates</taxon>
    </lineage>
</organism>
<evidence type="ECO:0000256" key="1">
    <source>
        <dbReference type="ARBA" id="ARBA00004236"/>
    </source>
</evidence>
<feature type="repeat" description="TPR" evidence="10">
    <location>
        <begin position="64"/>
        <end position="97"/>
    </location>
</feature>
<evidence type="ECO:0000256" key="6">
    <source>
        <dbReference type="ARBA" id="ARBA00022553"/>
    </source>
</evidence>
<dbReference type="Proteomes" id="UP001295444">
    <property type="component" value="Chromosome 08"/>
</dbReference>
<evidence type="ECO:0000256" key="10">
    <source>
        <dbReference type="PROSITE-ProRule" id="PRU00339"/>
    </source>
</evidence>
<evidence type="ECO:0000256" key="5">
    <source>
        <dbReference type="ARBA" id="ARBA00022490"/>
    </source>
</evidence>
<evidence type="ECO:0000256" key="11">
    <source>
        <dbReference type="SAM" id="MobiDB-lite"/>
    </source>
</evidence>
<evidence type="ECO:0000313" key="13">
    <source>
        <dbReference type="Proteomes" id="UP001295444"/>
    </source>
</evidence>
<dbReference type="InterPro" id="IPR003109">
    <property type="entry name" value="GoLoco_motif"/>
</dbReference>
<proteinExistence type="inferred from homology"/>
<keyword evidence="13" id="KW-1185">Reference proteome</keyword>
<keyword evidence="5" id="KW-0963">Cytoplasm</keyword>
<dbReference type="GO" id="GO:0005092">
    <property type="term" value="F:GDP-dissociation inhibitor activity"/>
    <property type="evidence" value="ECO:0007669"/>
    <property type="project" value="TreeGrafter"/>
</dbReference>
<feature type="compositionally biased region" description="Polar residues" evidence="11">
    <location>
        <begin position="459"/>
        <end position="485"/>
    </location>
</feature>
<evidence type="ECO:0000256" key="9">
    <source>
        <dbReference type="ARBA" id="ARBA00023136"/>
    </source>
</evidence>
<evidence type="ECO:0000256" key="3">
    <source>
        <dbReference type="ARBA" id="ARBA00006600"/>
    </source>
</evidence>
<feature type="region of interest" description="Disordered" evidence="11">
    <location>
        <begin position="459"/>
        <end position="489"/>
    </location>
</feature>
<accession>A0AAD1SUF2</accession>
<dbReference type="Pfam" id="PF13176">
    <property type="entry name" value="TPR_7"/>
    <property type="match status" value="2"/>
</dbReference>
<keyword evidence="6" id="KW-0597">Phosphoprotein</keyword>
<evidence type="ECO:0000256" key="2">
    <source>
        <dbReference type="ARBA" id="ARBA00004496"/>
    </source>
</evidence>
<evidence type="ECO:0000256" key="7">
    <source>
        <dbReference type="ARBA" id="ARBA00022737"/>
    </source>
</evidence>
<dbReference type="PROSITE" id="PS50005">
    <property type="entry name" value="TPR"/>
    <property type="match status" value="2"/>
</dbReference>
<sequence length="666" mass="74693">MEGAEILISMRDDPSLHVRYRMEASCLELALEGERLCKAGDCRAGVSFFEAAVQVGTEDLKTLSAIYSQLGNAYFYLHEYNKALEYHHHDLTLARTIGDRLGEAKASGNLGNTLKVLGNFDEAVVCCERHLEISLELYDKVGEARALYNLGNVYHSKGKSLACTGTRDPGEFPEEVKTALQKAVDYYEANLLIVTDLGDRAAQGRAYGNLGNTHYLLGNFRKAVMSHEQRLLIAREFGDRSAERRAYSNLGNAFIFLGEFEMAAEYYKRTLQLARQLKDRAVEAQSCYSLGNTYTLLQDYEKAIDYHLKHLVIAQELSDRVGEGRACWSLGNAYTALGNHDQAVHFAEKHLDISRELGDRNGELTAQLNLSDLQMVLGLSYSTNTSVLSEIQDPDTSVNGARPKLSRRHSMENLELVKLTPEKVQNWNSEILAKQKVLLSKPSSKLMFVNRLKGKKFKNSTSSKVLQDTSNSNDSNRKMSNSQRKTVVPDNIGDEGFFDLLSRFQSNRMDDQRCSLQENNLLNVPKGTSSTPPKTMRKSMSASAVSPHTDEFLDLLASSQSRRLDDQRASFSNLPGLRINQQNNQSILGHLMSSENREPDEDFFDMLVKCQGSRLDDQRCAPPPPPKKGPTVPDEDFFSLILRSQAKRMDEQRVTLSSQLKRPNSS</sequence>
<dbReference type="Pfam" id="PF13374">
    <property type="entry name" value="TPR_10"/>
    <property type="match status" value="1"/>
</dbReference>
<dbReference type="InterPro" id="IPR011990">
    <property type="entry name" value="TPR-like_helical_dom_sf"/>
</dbReference>
<evidence type="ECO:0000256" key="8">
    <source>
        <dbReference type="ARBA" id="ARBA00022803"/>
    </source>
</evidence>
<dbReference type="Gene3D" id="1.25.40.10">
    <property type="entry name" value="Tetratricopeptide repeat domain"/>
    <property type="match status" value="3"/>
</dbReference>
<dbReference type="PANTHER" id="PTHR45954:SF3">
    <property type="entry name" value="G-PROTEIN-SIGNALING MODULATOR 2"/>
    <property type="match status" value="1"/>
</dbReference>
<dbReference type="GO" id="GO:0005938">
    <property type="term" value="C:cell cortex"/>
    <property type="evidence" value="ECO:0007669"/>
    <property type="project" value="TreeGrafter"/>
</dbReference>
<dbReference type="FunFam" id="1.25.40.10:FF:000043">
    <property type="entry name" value="G-protein-signaling modulator 2 isoform X1"/>
    <property type="match status" value="1"/>
</dbReference>
<reference evidence="12" key="1">
    <citation type="submission" date="2022-03" db="EMBL/GenBank/DDBJ databases">
        <authorList>
            <person name="Alioto T."/>
            <person name="Alioto T."/>
            <person name="Gomez Garrido J."/>
        </authorList>
    </citation>
    <scope>NUCLEOTIDE SEQUENCE</scope>
</reference>
<evidence type="ECO:0000256" key="4">
    <source>
        <dbReference type="ARBA" id="ARBA00022475"/>
    </source>
</evidence>
<dbReference type="EMBL" id="OW240919">
    <property type="protein sequence ID" value="CAH2311718.1"/>
    <property type="molecule type" value="Genomic_DNA"/>
</dbReference>
<dbReference type="SUPFAM" id="SSF48452">
    <property type="entry name" value="TPR-like"/>
    <property type="match status" value="2"/>
</dbReference>
<feature type="region of interest" description="Disordered" evidence="11">
    <location>
        <begin position="614"/>
        <end position="634"/>
    </location>
</feature>
<keyword evidence="7" id="KW-0677">Repeat</keyword>
<feature type="region of interest" description="Disordered" evidence="11">
    <location>
        <begin position="522"/>
        <end position="545"/>
    </location>
</feature>
<dbReference type="InterPro" id="IPR052386">
    <property type="entry name" value="GPSM"/>
</dbReference>
<dbReference type="SMART" id="SM00028">
    <property type="entry name" value="TPR"/>
    <property type="match status" value="7"/>
</dbReference>
<dbReference type="InterPro" id="IPR019734">
    <property type="entry name" value="TPR_rpt"/>
</dbReference>
<comment type="similarity">
    <text evidence="3">Belongs to the GPSM family.</text>
</comment>
<feature type="repeat" description="TPR" evidence="10">
    <location>
        <begin position="244"/>
        <end position="277"/>
    </location>
</feature>
<dbReference type="GO" id="GO:0000132">
    <property type="term" value="P:establishment of mitotic spindle orientation"/>
    <property type="evidence" value="ECO:0007669"/>
    <property type="project" value="TreeGrafter"/>
</dbReference>
<dbReference type="PANTHER" id="PTHR45954">
    <property type="entry name" value="LD33695P"/>
    <property type="match status" value="1"/>
</dbReference>
<dbReference type="SMART" id="SM00390">
    <property type="entry name" value="GoLoco"/>
    <property type="match status" value="4"/>
</dbReference>
<evidence type="ECO:0000313" key="12">
    <source>
        <dbReference type="EMBL" id="CAH2311718.1"/>
    </source>
</evidence>
<dbReference type="PROSITE" id="PS50877">
    <property type="entry name" value="GOLOCO"/>
    <property type="match status" value="4"/>
</dbReference>
<protein>
    <submittedName>
        <fullName evidence="12">G- -signaling modulator 2 isoform X1</fullName>
    </submittedName>
</protein>
<comment type="subcellular location">
    <subcellularLocation>
        <location evidence="1">Cell membrane</location>
    </subcellularLocation>
    <subcellularLocation>
        <location evidence="2">Cytoplasm</location>
    </subcellularLocation>
</comment>
<keyword evidence="8 10" id="KW-0802">TPR repeat</keyword>
<dbReference type="Pfam" id="PF02188">
    <property type="entry name" value="GoLoco"/>
    <property type="match status" value="4"/>
</dbReference>
<dbReference type="GO" id="GO:0001965">
    <property type="term" value="F:G-protein alpha-subunit binding"/>
    <property type="evidence" value="ECO:0007669"/>
    <property type="project" value="TreeGrafter"/>
</dbReference>